<keyword evidence="1" id="KW-1133">Transmembrane helix</keyword>
<feature type="transmembrane region" description="Helical" evidence="1">
    <location>
        <begin position="6"/>
        <end position="26"/>
    </location>
</feature>
<evidence type="ECO:0000313" key="3">
    <source>
        <dbReference type="Proteomes" id="UP000694892"/>
    </source>
</evidence>
<protein>
    <submittedName>
        <fullName evidence="2">Uncharacterized protein</fullName>
    </submittedName>
</protein>
<evidence type="ECO:0000256" key="1">
    <source>
        <dbReference type="SAM" id="Phobius"/>
    </source>
</evidence>
<accession>A0A974D538</accession>
<dbReference type="AlphaFoldDB" id="A0A974D538"/>
<proteinExistence type="predicted"/>
<reference evidence="3" key="1">
    <citation type="journal article" date="2016" name="Nature">
        <title>Genome evolution in the allotetraploid frog Xenopus laevis.</title>
        <authorList>
            <person name="Session A.M."/>
            <person name="Uno Y."/>
            <person name="Kwon T."/>
            <person name="Chapman J.A."/>
            <person name="Toyoda A."/>
            <person name="Takahashi S."/>
            <person name="Fukui A."/>
            <person name="Hikosaka A."/>
            <person name="Suzuki A."/>
            <person name="Kondo M."/>
            <person name="van Heeringen S.J."/>
            <person name="Quigley I."/>
            <person name="Heinz S."/>
            <person name="Ogino H."/>
            <person name="Ochi H."/>
            <person name="Hellsten U."/>
            <person name="Lyons J.B."/>
            <person name="Simakov O."/>
            <person name="Putnam N."/>
            <person name="Stites J."/>
            <person name="Kuroki Y."/>
            <person name="Tanaka T."/>
            <person name="Michiue T."/>
            <person name="Watanabe M."/>
            <person name="Bogdanovic O."/>
            <person name="Lister R."/>
            <person name="Georgiou G."/>
            <person name="Paranjpe S.S."/>
            <person name="van Kruijsbergen I."/>
            <person name="Shu S."/>
            <person name="Carlson J."/>
            <person name="Kinoshita T."/>
            <person name="Ohta Y."/>
            <person name="Mawaribuchi S."/>
            <person name="Jenkins J."/>
            <person name="Grimwood J."/>
            <person name="Schmutz J."/>
            <person name="Mitros T."/>
            <person name="Mozaffari S.V."/>
            <person name="Suzuki Y."/>
            <person name="Haramoto Y."/>
            <person name="Yamamoto T.S."/>
            <person name="Takagi C."/>
            <person name="Heald R."/>
            <person name="Miller K."/>
            <person name="Haudenschild C."/>
            <person name="Kitzman J."/>
            <person name="Nakayama T."/>
            <person name="Izutsu Y."/>
            <person name="Robert J."/>
            <person name="Fortriede J."/>
            <person name="Burns K."/>
            <person name="Lotay V."/>
            <person name="Karimi K."/>
            <person name="Yasuoka Y."/>
            <person name="Dichmann D.S."/>
            <person name="Flajnik M.F."/>
            <person name="Houston D.W."/>
            <person name="Shendure J."/>
            <person name="DuPasquier L."/>
            <person name="Vize P.D."/>
            <person name="Zorn A.M."/>
            <person name="Ito M."/>
            <person name="Marcotte E.M."/>
            <person name="Wallingford J.B."/>
            <person name="Ito Y."/>
            <person name="Asashima M."/>
            <person name="Ueno N."/>
            <person name="Matsuda Y."/>
            <person name="Veenstra G.J."/>
            <person name="Fujiyama A."/>
            <person name="Harland R.M."/>
            <person name="Taira M."/>
            <person name="Rokhsar D.S."/>
        </authorList>
    </citation>
    <scope>NUCLEOTIDE SEQUENCE [LARGE SCALE GENOMIC DNA]</scope>
    <source>
        <strain evidence="3">J</strain>
    </source>
</reference>
<keyword evidence="1" id="KW-0472">Membrane</keyword>
<dbReference type="EMBL" id="CM004472">
    <property type="protein sequence ID" value="OCT84486.1"/>
    <property type="molecule type" value="Genomic_DNA"/>
</dbReference>
<dbReference type="Proteomes" id="UP000694892">
    <property type="component" value="Chromosome 4L"/>
</dbReference>
<evidence type="ECO:0000313" key="2">
    <source>
        <dbReference type="EMBL" id="OCT84486.1"/>
    </source>
</evidence>
<feature type="transmembrane region" description="Helical" evidence="1">
    <location>
        <begin position="38"/>
        <end position="56"/>
    </location>
</feature>
<keyword evidence="1" id="KW-0812">Transmembrane</keyword>
<organism evidence="2 3">
    <name type="scientific">Xenopus laevis</name>
    <name type="common">African clawed frog</name>
    <dbReference type="NCBI Taxonomy" id="8355"/>
    <lineage>
        <taxon>Eukaryota</taxon>
        <taxon>Metazoa</taxon>
        <taxon>Chordata</taxon>
        <taxon>Craniata</taxon>
        <taxon>Vertebrata</taxon>
        <taxon>Euteleostomi</taxon>
        <taxon>Amphibia</taxon>
        <taxon>Batrachia</taxon>
        <taxon>Anura</taxon>
        <taxon>Pipoidea</taxon>
        <taxon>Pipidae</taxon>
        <taxon>Xenopodinae</taxon>
        <taxon>Xenopus</taxon>
        <taxon>Xenopus</taxon>
    </lineage>
</organism>
<gene>
    <name evidence="2" type="ORF">XELAEV_18022639mg</name>
</gene>
<sequence>MVDFLIYFFFFSYLCLNTSIFLKDFICIYTFTKFKKFFIVWSTILIYLIPHTAVFYTNTVNRHFNMKHGGFKL</sequence>
<name>A0A974D538_XENLA</name>